<proteinExistence type="predicted"/>
<evidence type="ECO:0000313" key="1">
    <source>
        <dbReference type="EMBL" id="APS00769.1"/>
    </source>
</evidence>
<sequence length="66" mass="7573">MKFKIKGSVLHLYAAEPPACPLSSQPTISIFQFEHPVIPLSLGRLQRSSQDNSDRHEIQLFRQNLR</sequence>
<evidence type="ECO:0000313" key="2">
    <source>
        <dbReference type="Proteomes" id="UP000185544"/>
    </source>
</evidence>
<name>A0A1L6MZ51_9BACT</name>
<dbReference type="AlphaFoldDB" id="A0A1L6MZ51"/>
<dbReference type="EMBL" id="CP016908">
    <property type="protein sequence ID" value="APS00769.1"/>
    <property type="molecule type" value="Genomic_DNA"/>
</dbReference>
<reference evidence="1 2" key="1">
    <citation type="submission" date="2016-08" db="EMBL/GenBank/DDBJ databases">
        <title>Identification and validation of antigenic proteins from Pajaroellobacter abortibovis using de-novo genome sequence assembly and reverse vaccinology.</title>
        <authorList>
            <person name="Welly B.T."/>
            <person name="Miller M.R."/>
            <person name="Stott J.L."/>
            <person name="Blanchard M.T."/>
            <person name="Islas-Trejo A.D."/>
            <person name="O'Rourke S.M."/>
            <person name="Young A.E."/>
            <person name="Medrano J.F."/>
            <person name="Van Eenennaam A.L."/>
        </authorList>
    </citation>
    <scope>NUCLEOTIDE SEQUENCE [LARGE SCALE GENOMIC DNA]</scope>
    <source>
        <strain evidence="1 2">BTF92-0548A/99-0131</strain>
    </source>
</reference>
<dbReference type="KEGG" id="pabo:BCY86_08835"/>
<accession>A0A1L6MZ51</accession>
<keyword evidence="2" id="KW-1185">Reference proteome</keyword>
<gene>
    <name evidence="1" type="ORF">BCY86_08835</name>
</gene>
<protein>
    <submittedName>
        <fullName evidence="1">Uncharacterized protein</fullName>
    </submittedName>
</protein>
<dbReference type="Proteomes" id="UP000185544">
    <property type="component" value="Chromosome"/>
</dbReference>
<organism evidence="1 2">
    <name type="scientific">Pajaroellobacter abortibovis</name>
    <dbReference type="NCBI Taxonomy" id="1882918"/>
    <lineage>
        <taxon>Bacteria</taxon>
        <taxon>Pseudomonadati</taxon>
        <taxon>Myxococcota</taxon>
        <taxon>Polyangia</taxon>
        <taxon>Polyangiales</taxon>
        <taxon>Polyangiaceae</taxon>
    </lineage>
</organism>